<dbReference type="Pfam" id="PF08743">
    <property type="entry name" value="Nse4_C"/>
    <property type="match status" value="1"/>
</dbReference>
<dbReference type="AlphaFoldDB" id="A0AAV4LSG8"/>
<dbReference type="RefSeq" id="XP_067715002.1">
    <property type="nucleotide sequence ID" value="XM_067858901.1"/>
</dbReference>
<dbReference type="Proteomes" id="UP001497744">
    <property type="component" value="Unassembled WGS sequence"/>
</dbReference>
<evidence type="ECO:0000259" key="2">
    <source>
        <dbReference type="Pfam" id="PF08743"/>
    </source>
</evidence>
<proteinExistence type="predicted"/>
<organism evidence="3 4">
    <name type="scientific">Babesia caballi</name>
    <dbReference type="NCBI Taxonomy" id="5871"/>
    <lineage>
        <taxon>Eukaryota</taxon>
        <taxon>Sar</taxon>
        <taxon>Alveolata</taxon>
        <taxon>Apicomplexa</taxon>
        <taxon>Aconoidasida</taxon>
        <taxon>Piroplasmida</taxon>
        <taxon>Babesiidae</taxon>
        <taxon>Babesia</taxon>
    </lineage>
</organism>
<feature type="compositionally biased region" description="Polar residues" evidence="1">
    <location>
        <begin position="108"/>
        <end position="126"/>
    </location>
</feature>
<protein>
    <submittedName>
        <fullName evidence="3">Phosphatidylinositol 4-kinase</fullName>
    </submittedName>
</protein>
<dbReference type="GeneID" id="94194414"/>
<sequence>MDERPDSERQTQEDVDLVHHRQIEESIDRLNFASLSSFDCNRELHCALDEDEYIIDNVTTRVGVSRAIEHGVKLSSIIKAKALRLNEATALELLGVVLKIYCGNFSDQPESSQGESQATEQSSDSDSPQRELDFTTLSRFFSSKALCYSPLSWDTLPRPAVESQPSPQDSKRRRLPSQPAAAQGAPKRELTPMRDYNESLETQEHTAATKRKLLLASHAGPVPFWDFVLDEGPKDGFNRTCQNVYALTFLVVKGLATFSADDVGVSLQGRQEPEKEGSNAQGIVTAFSYDRWQDMLNNRKGFSHR</sequence>
<evidence type="ECO:0000256" key="1">
    <source>
        <dbReference type="SAM" id="MobiDB-lite"/>
    </source>
</evidence>
<reference evidence="3 4" key="1">
    <citation type="submission" date="2021-06" db="EMBL/GenBank/DDBJ databases">
        <title>Genome sequence of Babesia caballi.</title>
        <authorList>
            <person name="Yamagishi J."/>
            <person name="Kidaka T."/>
            <person name="Ochi A."/>
        </authorList>
    </citation>
    <scope>NUCLEOTIDE SEQUENCE [LARGE SCALE GENOMIC DNA]</scope>
    <source>
        <strain evidence="3">USDA-D6B2</strain>
    </source>
</reference>
<accession>A0AAV4LSG8</accession>
<feature type="domain" description="Non-structural maintenance of chromosome element 4 C-terminal" evidence="2">
    <location>
        <begin position="221"/>
        <end position="297"/>
    </location>
</feature>
<evidence type="ECO:0000313" key="4">
    <source>
        <dbReference type="Proteomes" id="UP001497744"/>
    </source>
</evidence>
<feature type="region of interest" description="Disordered" evidence="1">
    <location>
        <begin position="108"/>
        <end position="130"/>
    </location>
</feature>
<dbReference type="EMBL" id="BPLF01000002">
    <property type="protein sequence ID" value="GIX62933.1"/>
    <property type="molecule type" value="Genomic_DNA"/>
</dbReference>
<name>A0AAV4LSG8_BABCB</name>
<dbReference type="InterPro" id="IPR014854">
    <property type="entry name" value="Nse4_C"/>
</dbReference>
<feature type="region of interest" description="Disordered" evidence="1">
    <location>
        <begin position="157"/>
        <end position="192"/>
    </location>
</feature>
<gene>
    <name evidence="3" type="ORF">BcabD6B2_23680</name>
</gene>
<evidence type="ECO:0000313" key="3">
    <source>
        <dbReference type="EMBL" id="GIX62933.1"/>
    </source>
</evidence>
<comment type="caution">
    <text evidence="3">The sequence shown here is derived from an EMBL/GenBank/DDBJ whole genome shotgun (WGS) entry which is preliminary data.</text>
</comment>
<keyword evidence="4" id="KW-1185">Reference proteome</keyword>